<keyword evidence="9" id="KW-0812">Transmembrane</keyword>
<dbReference type="InterPro" id="IPR050445">
    <property type="entry name" value="Bact_polysacc_biosynth/exp"/>
</dbReference>
<evidence type="ECO:0000259" key="11">
    <source>
        <dbReference type="Pfam" id="PF13807"/>
    </source>
</evidence>
<dbReference type="PANTHER" id="PTHR32309:SF13">
    <property type="entry name" value="FERRIC ENTEROBACTIN TRANSPORT PROTEIN FEPE"/>
    <property type="match status" value="1"/>
</dbReference>
<dbReference type="Proteomes" id="UP001247620">
    <property type="component" value="Unassembled WGS sequence"/>
</dbReference>
<evidence type="ECO:0000256" key="9">
    <source>
        <dbReference type="SAM" id="Phobius"/>
    </source>
</evidence>
<dbReference type="Pfam" id="PF13614">
    <property type="entry name" value="AAA_31"/>
    <property type="match status" value="1"/>
</dbReference>
<gene>
    <name evidence="12" type="ORF">J2W55_000036</name>
</gene>
<feature type="transmembrane region" description="Helical" evidence="9">
    <location>
        <begin position="27"/>
        <end position="45"/>
    </location>
</feature>
<comment type="catalytic activity">
    <reaction evidence="8">
        <text>L-tyrosyl-[protein] + ATP = O-phospho-L-tyrosyl-[protein] + ADP + H(+)</text>
        <dbReference type="Rhea" id="RHEA:10596"/>
        <dbReference type="Rhea" id="RHEA-COMP:10136"/>
        <dbReference type="Rhea" id="RHEA-COMP:20101"/>
        <dbReference type="ChEBI" id="CHEBI:15378"/>
        <dbReference type="ChEBI" id="CHEBI:30616"/>
        <dbReference type="ChEBI" id="CHEBI:46858"/>
        <dbReference type="ChEBI" id="CHEBI:61978"/>
        <dbReference type="ChEBI" id="CHEBI:456216"/>
        <dbReference type="EC" id="2.7.10.2"/>
    </reaction>
</comment>
<keyword evidence="3" id="KW-0808">Transferase</keyword>
<sequence length="770" mass="87157">MSVNIISKPIARPDNFKDKLMPYIKNWYWFLITFVVCVGAVWLYLDYATPQYKISSTLLIPDDKKGDGILKATAFSDLNMFQETKTVDNEMEILRSKDLIYKALKTLKQEISYYDLQGFKTRELYADDLPFKVSIKKISRAAYLKNLQIQNLSGNTFILHDDLKSWIYRYGQEIKHADYVFTVTKGPAFSEGPQLTGIKFNDLYGMAASYSAGRLNVNPVVKESNTLILSLIDPVPARGVDILTNIINTYNIENVQKKNIMAVNTILFIDKRLKAMEQDLTSAELGIEAYKQQNGAVDAGNGAQINLTKSAEYNQLLETSDVQLGIVRSIEKYLSNSDNQFSVVPSTMGLKDPVLNTLINRFNDLQLERNRMLNSTNLSNPLVQNLSDQISALRINIKENLNNIKQGFIIEHKHLKQNSAQYDSRVRSVPALERGLLQRSREQSVKTTLYQYLLQKREETALSLSATIPTSQIVDKPAYNPIPEYPKRPLMFLLGGIMGLLAPGLFIYIKQLLNVKVKDAASLSYIPGVKILGELSHNDVKSPIAIQRGGNSVISELFRYIRTNINVLSPDQPNKVMLVTSCMKGEGKTFFSINLGLTLAMLNKKVLILEFDLRKPDLLQKLGIAQKKGITDFLQGDASVLYDCIQPYDNADNLFVLGCGSLPQDPAELLMDERMDVLFEYLKRRFDYIIIDTSPVGSVADAFSLSHYADMSIYLVRYNYTNTQQLDILRDIYDNERFKNLMVVFNDAKKENRPAYAYGGYGYAAEKSSR</sequence>
<dbReference type="SUPFAM" id="SSF52540">
    <property type="entry name" value="P-loop containing nucleoside triphosphate hydrolases"/>
    <property type="match status" value="1"/>
</dbReference>
<comment type="similarity">
    <text evidence="1">Belongs to the CpsD/CapB family.</text>
</comment>
<feature type="transmembrane region" description="Helical" evidence="9">
    <location>
        <begin position="490"/>
        <end position="509"/>
    </location>
</feature>
<evidence type="ECO:0000256" key="6">
    <source>
        <dbReference type="ARBA" id="ARBA00022840"/>
    </source>
</evidence>
<feature type="domain" description="AAA" evidence="10">
    <location>
        <begin position="584"/>
        <end position="706"/>
    </location>
</feature>
<keyword evidence="6" id="KW-0067">ATP-binding</keyword>
<organism evidence="12 13">
    <name type="scientific">Mucilaginibacter pocheonensis</name>
    <dbReference type="NCBI Taxonomy" id="398050"/>
    <lineage>
        <taxon>Bacteria</taxon>
        <taxon>Pseudomonadati</taxon>
        <taxon>Bacteroidota</taxon>
        <taxon>Sphingobacteriia</taxon>
        <taxon>Sphingobacteriales</taxon>
        <taxon>Sphingobacteriaceae</taxon>
        <taxon>Mucilaginibacter</taxon>
    </lineage>
</organism>
<feature type="domain" description="Tyrosine-protein kinase G-rich" evidence="11">
    <location>
        <begin position="433"/>
        <end position="511"/>
    </location>
</feature>
<evidence type="ECO:0000256" key="8">
    <source>
        <dbReference type="ARBA" id="ARBA00051245"/>
    </source>
</evidence>
<dbReference type="InterPro" id="IPR032807">
    <property type="entry name" value="GNVR"/>
</dbReference>
<dbReference type="RefSeq" id="WP_310090580.1">
    <property type="nucleotide sequence ID" value="NZ_JAVDUU010000001.1"/>
</dbReference>
<dbReference type="PANTHER" id="PTHR32309">
    <property type="entry name" value="TYROSINE-PROTEIN KINASE"/>
    <property type="match status" value="1"/>
</dbReference>
<accession>A0ABU1T4B8</accession>
<evidence type="ECO:0000256" key="4">
    <source>
        <dbReference type="ARBA" id="ARBA00022741"/>
    </source>
</evidence>
<reference evidence="12 13" key="1">
    <citation type="submission" date="2023-07" db="EMBL/GenBank/DDBJ databases">
        <title>Sorghum-associated microbial communities from plants grown in Nebraska, USA.</title>
        <authorList>
            <person name="Schachtman D."/>
        </authorList>
    </citation>
    <scope>NUCLEOTIDE SEQUENCE [LARGE SCALE GENOMIC DNA]</scope>
    <source>
        <strain evidence="12 13">3262</strain>
    </source>
</reference>
<evidence type="ECO:0000313" key="13">
    <source>
        <dbReference type="Proteomes" id="UP001247620"/>
    </source>
</evidence>
<keyword evidence="9" id="KW-1133">Transmembrane helix</keyword>
<comment type="caution">
    <text evidence="12">The sequence shown here is derived from an EMBL/GenBank/DDBJ whole genome shotgun (WGS) entry which is preliminary data.</text>
</comment>
<dbReference type="NCBIfam" id="TIGR01007">
    <property type="entry name" value="eps_fam"/>
    <property type="match status" value="1"/>
</dbReference>
<keyword evidence="9" id="KW-0472">Membrane</keyword>
<dbReference type="InterPro" id="IPR025669">
    <property type="entry name" value="AAA_dom"/>
</dbReference>
<keyword evidence="4" id="KW-0547">Nucleotide-binding</keyword>
<keyword evidence="13" id="KW-1185">Reference proteome</keyword>
<dbReference type="EC" id="2.7.10.2" evidence="2"/>
<evidence type="ECO:0000256" key="7">
    <source>
        <dbReference type="ARBA" id="ARBA00023137"/>
    </source>
</evidence>
<dbReference type="CDD" id="cd05387">
    <property type="entry name" value="BY-kinase"/>
    <property type="match status" value="1"/>
</dbReference>
<keyword evidence="5" id="KW-0418">Kinase</keyword>
<dbReference type="InterPro" id="IPR027417">
    <property type="entry name" value="P-loop_NTPase"/>
</dbReference>
<evidence type="ECO:0000313" key="12">
    <source>
        <dbReference type="EMBL" id="MDR6940208.1"/>
    </source>
</evidence>
<evidence type="ECO:0000259" key="10">
    <source>
        <dbReference type="Pfam" id="PF13614"/>
    </source>
</evidence>
<dbReference type="EMBL" id="JAVDUU010000001">
    <property type="protein sequence ID" value="MDR6940208.1"/>
    <property type="molecule type" value="Genomic_DNA"/>
</dbReference>
<evidence type="ECO:0000256" key="3">
    <source>
        <dbReference type="ARBA" id="ARBA00022679"/>
    </source>
</evidence>
<dbReference type="Pfam" id="PF13807">
    <property type="entry name" value="GNVR"/>
    <property type="match status" value="1"/>
</dbReference>
<evidence type="ECO:0000256" key="5">
    <source>
        <dbReference type="ARBA" id="ARBA00022777"/>
    </source>
</evidence>
<dbReference type="Gene3D" id="3.40.50.300">
    <property type="entry name" value="P-loop containing nucleotide triphosphate hydrolases"/>
    <property type="match status" value="1"/>
</dbReference>
<evidence type="ECO:0000256" key="2">
    <source>
        <dbReference type="ARBA" id="ARBA00011903"/>
    </source>
</evidence>
<proteinExistence type="inferred from homology"/>
<keyword evidence="7" id="KW-0829">Tyrosine-protein kinase</keyword>
<dbReference type="InterPro" id="IPR005702">
    <property type="entry name" value="Wzc-like_C"/>
</dbReference>
<protein>
    <recommendedName>
        <fullName evidence="2">non-specific protein-tyrosine kinase</fullName>
        <ecNumber evidence="2">2.7.10.2</ecNumber>
    </recommendedName>
</protein>
<name>A0ABU1T4B8_9SPHI</name>
<evidence type="ECO:0000256" key="1">
    <source>
        <dbReference type="ARBA" id="ARBA00007316"/>
    </source>
</evidence>